<comment type="caution">
    <text evidence="13">The sequence shown here is derived from an EMBL/GenBank/DDBJ whole genome shotgun (WGS) entry which is preliminary data.</text>
</comment>
<feature type="region of interest" description="Disordered" evidence="10">
    <location>
        <begin position="1334"/>
        <end position="1412"/>
    </location>
</feature>
<evidence type="ECO:0000259" key="12">
    <source>
        <dbReference type="Pfam" id="PF07885"/>
    </source>
</evidence>
<evidence type="ECO:0000256" key="2">
    <source>
        <dbReference type="ARBA" id="ARBA00022448"/>
    </source>
</evidence>
<feature type="region of interest" description="Disordered" evidence="10">
    <location>
        <begin position="718"/>
        <end position="751"/>
    </location>
</feature>
<comment type="subcellular location">
    <subcellularLocation>
        <location evidence="1">Membrane</location>
        <topology evidence="1">Multi-pass membrane protein</topology>
    </subcellularLocation>
</comment>
<organism evidence="13 14">
    <name type="scientific">Necator americanus</name>
    <name type="common">Human hookworm</name>
    <dbReference type="NCBI Taxonomy" id="51031"/>
    <lineage>
        <taxon>Eukaryota</taxon>
        <taxon>Metazoa</taxon>
        <taxon>Ecdysozoa</taxon>
        <taxon>Nematoda</taxon>
        <taxon>Chromadorea</taxon>
        <taxon>Rhabditida</taxon>
        <taxon>Rhabditina</taxon>
        <taxon>Rhabditomorpha</taxon>
        <taxon>Strongyloidea</taxon>
        <taxon>Ancylostomatidae</taxon>
        <taxon>Bunostominae</taxon>
        <taxon>Necator</taxon>
    </lineage>
</organism>
<dbReference type="EMBL" id="JAVFWL010000005">
    <property type="protein sequence ID" value="KAK6753786.1"/>
    <property type="molecule type" value="Genomic_DNA"/>
</dbReference>
<feature type="domain" description="Potassium channel" evidence="12">
    <location>
        <begin position="188"/>
        <end position="243"/>
    </location>
</feature>
<keyword evidence="2 8" id="KW-0813">Transport</keyword>
<keyword evidence="3 8" id="KW-0812">Transmembrane</keyword>
<accession>A0ABR1DTL2</accession>
<evidence type="ECO:0000256" key="10">
    <source>
        <dbReference type="SAM" id="MobiDB-lite"/>
    </source>
</evidence>
<keyword evidence="9" id="KW-0175">Coiled coil</keyword>
<reference evidence="13 14" key="1">
    <citation type="submission" date="2023-08" db="EMBL/GenBank/DDBJ databases">
        <title>A Necator americanus chromosomal reference genome.</title>
        <authorList>
            <person name="Ilik V."/>
            <person name="Petrzelkova K.J."/>
            <person name="Pardy F."/>
            <person name="Fuh T."/>
            <person name="Niatou-Singa F.S."/>
            <person name="Gouil Q."/>
            <person name="Baker L."/>
            <person name="Ritchie M.E."/>
            <person name="Jex A.R."/>
            <person name="Gazzola D."/>
            <person name="Li H."/>
            <person name="Toshio Fujiwara R."/>
            <person name="Zhan B."/>
            <person name="Aroian R.V."/>
            <person name="Pafco B."/>
            <person name="Schwarz E.M."/>
        </authorList>
    </citation>
    <scope>NUCLEOTIDE SEQUENCE [LARGE SCALE GENOMIC DNA]</scope>
    <source>
        <strain evidence="13 14">Aroian</strain>
        <tissue evidence="13">Whole animal</tissue>
    </source>
</reference>
<feature type="compositionally biased region" description="Polar residues" evidence="10">
    <location>
        <begin position="893"/>
        <end position="904"/>
    </location>
</feature>
<comment type="similarity">
    <text evidence="8">Belongs to the two pore domain potassium channel (TC 1.A.1.8) family.</text>
</comment>
<dbReference type="SUPFAM" id="SSF81324">
    <property type="entry name" value="Voltage-gated potassium channels"/>
    <property type="match status" value="2"/>
</dbReference>
<keyword evidence="14" id="KW-1185">Reference proteome</keyword>
<gene>
    <name evidence="13" type="primary">Necator_chrV.g17811</name>
    <name evidence="13" type="ORF">RB195_013021</name>
</gene>
<evidence type="ECO:0000256" key="6">
    <source>
        <dbReference type="ARBA" id="ARBA00023136"/>
    </source>
</evidence>
<evidence type="ECO:0000256" key="4">
    <source>
        <dbReference type="ARBA" id="ARBA00022989"/>
    </source>
</evidence>
<feature type="region of interest" description="Disordered" evidence="10">
    <location>
        <begin position="877"/>
        <end position="904"/>
    </location>
</feature>
<dbReference type="PRINTS" id="PR01333">
    <property type="entry name" value="2POREKCHANEL"/>
</dbReference>
<dbReference type="Gene3D" id="1.10.287.70">
    <property type="match status" value="1"/>
</dbReference>
<evidence type="ECO:0000256" key="7">
    <source>
        <dbReference type="ARBA" id="ARBA00023303"/>
    </source>
</evidence>
<evidence type="ECO:0000313" key="13">
    <source>
        <dbReference type="EMBL" id="KAK6753786.1"/>
    </source>
</evidence>
<feature type="transmembrane region" description="Helical" evidence="11">
    <location>
        <begin position="219"/>
        <end position="237"/>
    </location>
</feature>
<name>A0ABR1DTL2_NECAM</name>
<dbReference type="PANTHER" id="PTHR11003:SF61">
    <property type="entry name" value="POTASSIUM CHANNEL DOMAIN-CONTAINING PROTEIN"/>
    <property type="match status" value="1"/>
</dbReference>
<keyword evidence="7 8" id="KW-0407">Ion channel</keyword>
<feature type="transmembrane region" description="Helical" evidence="11">
    <location>
        <begin position="324"/>
        <end position="342"/>
    </location>
</feature>
<feature type="compositionally biased region" description="Polar residues" evidence="10">
    <location>
        <begin position="1391"/>
        <end position="1400"/>
    </location>
</feature>
<evidence type="ECO:0000256" key="8">
    <source>
        <dbReference type="RuleBase" id="RU003857"/>
    </source>
</evidence>
<feature type="transmembrane region" description="Helical" evidence="11">
    <location>
        <begin position="107"/>
        <end position="125"/>
    </location>
</feature>
<feature type="coiled-coil region" evidence="9">
    <location>
        <begin position="496"/>
        <end position="523"/>
    </location>
</feature>
<evidence type="ECO:0000256" key="9">
    <source>
        <dbReference type="SAM" id="Coils"/>
    </source>
</evidence>
<dbReference type="Proteomes" id="UP001303046">
    <property type="component" value="Unassembled WGS sequence"/>
</dbReference>
<feature type="region of interest" description="Disordered" evidence="10">
    <location>
        <begin position="789"/>
        <end position="822"/>
    </location>
</feature>
<dbReference type="Pfam" id="PF07885">
    <property type="entry name" value="Ion_trans_2"/>
    <property type="match status" value="2"/>
</dbReference>
<evidence type="ECO:0000256" key="1">
    <source>
        <dbReference type="ARBA" id="ARBA00004141"/>
    </source>
</evidence>
<keyword evidence="5 8" id="KW-0406">Ion transport</keyword>
<feature type="domain" description="Potassium channel" evidence="12">
    <location>
        <begin position="328"/>
        <end position="399"/>
    </location>
</feature>
<evidence type="ECO:0000256" key="3">
    <source>
        <dbReference type="ARBA" id="ARBA00022692"/>
    </source>
</evidence>
<sequence>MKCARTSVVDSALKSASHLGPHCCFRFSMAAHNIAIDIEATERLDQHDYDLEMGSSRATLIQNFEEESRPSLSASIQKSLRPTLRKTRYYLSVLTAPFRFILAKFKLLFVIACYSVFGAWLFMTLEVPTDLAAKEEAYHARLIARDVMILNLRAIHQNNKEDREERWKDAILSFENDLGLEEPARDSAWTFWMAFLYAGTIYTTIGYGNIACVTTAGQVATMVYSMIGIPLMLLILNDLGSFLLLWVTRIACNSSDFLLFIGVRIGFIGIEEGSNKRSRYVFMSKKLSRIGIISAASESTIAINDDEEQEAIEEPEPDPPVFSAVFATVAWILLAAAVFCIWEDWTYFTSIYFFFISSSTIGLGDVTPAHPEYMIATFGVVIVGLSLVSVCIDVVREKLELMYMALLKKVLQDYMEAVKNGDPNAAAGMMSGFKGKAKFLLPLISKERGAKVMTRFKQDCTAKGIDPPAVLTHLDPSTGMPAFATASKENFSDYIEQAAERKADEEKKELQRLTQLLEQNMVKSGMDARSTNSLEAQKMLNSTDSYCQTTSVTLDPEMNSCETQTTTVSLLEQETEKISFGIQVISTTLEEETQTNLQTTTDGSAQTITDENTETNNREITAEGKCGLCGVSRLKPIVQSRGVQPEVTSLIMVENSEEEAINDRDISATSADSLNTTNGIGDCVISDIPPDNTTTQDIHLKSELRFMKCTAAQTEQLPASLAPVSTAEVSTQSAEIKTEERRSQTKLSSIDSHEIMSIRELRRRSKRPRETIISPLSLYSVRSSILSTGSEGTSATRADNQQNSPIPRNSSNDATQKSESVTEEVNFTLSLVNRPVDENGDDVRESFDELVEHSEGEDDVFLPDNEIEELEQFLVEESTQTDGSPCNEDKNHQTTPLDVGSSSSVRCQTSPVHLNDAVVWEVEDGECSQTEHWIVKPAASNSEAQTVSNTKNCMVQCDDEENDKNKMATCDPTSFTNVETQTSELVMISAEAQAETVRPAMESGGCQTDTFLPEHTTTYVQCDDMKPECKSCKVQSDVSMFTVTNEERIELEAKHHIRFNIENGTSMEPKKCYSSGTQIDEIEVDSVYVQCTPTVSTSQTQHNSSCLTDEFVQTEMCMKNKKNQECEVSVETRDVFAQGSPDCKEESVQAVTDITDTIMDTSELGGTDNTVVQTPAALWSDFDRTTFMDFYQDVSQQTSPRMMNDNETQFTLDFVSRETQTLDLKDVSDKCCGASVDKEDNGAQAAVELHEVASGQPDSESWIKVYLAELDAERLSKMMDVGIQTGVLVRVEHLYAPEELETDEQDLFELSPSSLNNLEETGSATTRKRLLKRRASEYSSVSRPRLPPKDHQLPPVQRLHSTFAKIPSKSKNAPAHMSIRVSDLRSRFEQKNANAQPRTRSSSHESDRRSMV</sequence>
<feature type="compositionally biased region" description="Basic and acidic residues" evidence="10">
    <location>
        <begin position="1402"/>
        <end position="1412"/>
    </location>
</feature>
<keyword evidence="6 11" id="KW-0472">Membrane</keyword>
<feature type="transmembrane region" description="Helical" evidence="11">
    <location>
        <begin position="189"/>
        <end position="207"/>
    </location>
</feature>
<dbReference type="PANTHER" id="PTHR11003">
    <property type="entry name" value="POTASSIUM CHANNEL, SUBFAMILY K"/>
    <property type="match status" value="1"/>
</dbReference>
<dbReference type="InterPro" id="IPR013099">
    <property type="entry name" value="K_chnl_dom"/>
</dbReference>
<protein>
    <recommendedName>
        <fullName evidence="12">Potassium channel domain-containing protein</fullName>
    </recommendedName>
</protein>
<dbReference type="InterPro" id="IPR003280">
    <property type="entry name" value="2pore_dom_K_chnl"/>
</dbReference>
<evidence type="ECO:0000313" key="14">
    <source>
        <dbReference type="Proteomes" id="UP001303046"/>
    </source>
</evidence>
<keyword evidence="4 11" id="KW-1133">Transmembrane helix</keyword>
<proteinExistence type="inferred from homology"/>
<evidence type="ECO:0000256" key="5">
    <source>
        <dbReference type="ARBA" id="ARBA00023065"/>
    </source>
</evidence>
<evidence type="ECO:0000256" key="11">
    <source>
        <dbReference type="SAM" id="Phobius"/>
    </source>
</evidence>
<feature type="transmembrane region" description="Helical" evidence="11">
    <location>
        <begin position="373"/>
        <end position="395"/>
    </location>
</feature>